<evidence type="ECO:0000313" key="1">
    <source>
        <dbReference type="EMBL" id="OGK17561.1"/>
    </source>
</evidence>
<evidence type="ECO:0000313" key="2">
    <source>
        <dbReference type="Proteomes" id="UP000177026"/>
    </source>
</evidence>
<dbReference type="Proteomes" id="UP000177026">
    <property type="component" value="Unassembled WGS sequence"/>
</dbReference>
<proteinExistence type="predicted"/>
<dbReference type="AlphaFoldDB" id="A0A1F7GF85"/>
<accession>A0A1F7GF85</accession>
<protein>
    <submittedName>
        <fullName evidence="1">Uncharacterized protein</fullName>
    </submittedName>
</protein>
<dbReference type="EMBL" id="MFZI01000084">
    <property type="protein sequence ID" value="OGK17561.1"/>
    <property type="molecule type" value="Genomic_DNA"/>
</dbReference>
<organism evidence="1 2">
    <name type="scientific">Candidatus Roizmanbacteria bacterium RIFCSPHIGHO2_01_FULL_39_8</name>
    <dbReference type="NCBI Taxonomy" id="1802033"/>
    <lineage>
        <taxon>Bacteria</taxon>
        <taxon>Candidatus Roizmaniibacteriota</taxon>
    </lineage>
</organism>
<reference evidence="1 2" key="1">
    <citation type="journal article" date="2016" name="Nat. Commun.">
        <title>Thousands of microbial genomes shed light on interconnected biogeochemical processes in an aquifer system.</title>
        <authorList>
            <person name="Anantharaman K."/>
            <person name="Brown C.T."/>
            <person name="Hug L.A."/>
            <person name="Sharon I."/>
            <person name="Castelle C.J."/>
            <person name="Probst A.J."/>
            <person name="Thomas B.C."/>
            <person name="Singh A."/>
            <person name="Wilkins M.J."/>
            <person name="Karaoz U."/>
            <person name="Brodie E.L."/>
            <person name="Williams K.H."/>
            <person name="Hubbard S.S."/>
            <person name="Banfield J.F."/>
        </authorList>
    </citation>
    <scope>NUCLEOTIDE SEQUENCE [LARGE SCALE GENOMIC DNA]</scope>
</reference>
<sequence>MIQRNIPVVIFGNGDIRFIAEYYFDHNPSKKIIKYDSDVFFSFGASTKRVAFVGYEGNKRFWEKVDVNALVTKSKLSEERAYGNGVIMRYYTP</sequence>
<name>A0A1F7GF85_9BACT</name>
<comment type="caution">
    <text evidence="1">The sequence shown here is derived from an EMBL/GenBank/DDBJ whole genome shotgun (WGS) entry which is preliminary data.</text>
</comment>
<gene>
    <name evidence="1" type="ORF">A2866_05220</name>
</gene>